<keyword evidence="2" id="KW-1185">Reference proteome</keyword>
<comment type="caution">
    <text evidence="1">The sequence shown here is derived from an EMBL/GenBank/DDBJ whole genome shotgun (WGS) entry which is preliminary data.</text>
</comment>
<dbReference type="AlphaFoldDB" id="A0A7X6DUR8"/>
<proteinExistence type="predicted"/>
<dbReference type="SUPFAM" id="SSF51161">
    <property type="entry name" value="Trimeric LpxA-like enzymes"/>
    <property type="match status" value="2"/>
</dbReference>
<keyword evidence="1" id="KW-0808">Transferase</keyword>
<organism evidence="1 2">
    <name type="scientific">Candidatus Manganitrophus noduliformans</name>
    <dbReference type="NCBI Taxonomy" id="2606439"/>
    <lineage>
        <taxon>Bacteria</taxon>
        <taxon>Pseudomonadati</taxon>
        <taxon>Nitrospirota</taxon>
        <taxon>Nitrospiria</taxon>
        <taxon>Candidatus Troglogloeales</taxon>
        <taxon>Candidatus Manganitrophaceae</taxon>
        <taxon>Candidatus Manganitrophus</taxon>
    </lineage>
</organism>
<protein>
    <submittedName>
        <fullName evidence="1">Acetyltransferase</fullName>
    </submittedName>
</protein>
<evidence type="ECO:0000313" key="2">
    <source>
        <dbReference type="Proteomes" id="UP000534783"/>
    </source>
</evidence>
<reference evidence="1 2" key="1">
    <citation type="journal article" date="2020" name="Nature">
        <title>Bacterial chemolithoautotrophy via manganese oxidation.</title>
        <authorList>
            <person name="Yu H."/>
            <person name="Leadbetter J.R."/>
        </authorList>
    </citation>
    <scope>NUCLEOTIDE SEQUENCE [LARGE SCALE GENOMIC DNA]</scope>
    <source>
        <strain evidence="1 2">Mn-1</strain>
    </source>
</reference>
<accession>A0A7X6DUR8</accession>
<sequence>MPKRSMLISYFVFMGLILVWGMPVQAKQGAPPLNAPFVDPTATVTGADKVHLGDSVYVAPFAELRAGADPALTIHIGAESDVQDSAVVDATAGAVSMGEQVILAHGATVKGPASLGGEGICPGSVAVCPSFVSFNAEVDGAIIEKDAMVSGLARVAPGVRIPSGRKVLPGKNVATQAEVLTETVPVSDADRLFMQGVIEVNVAFAAQYKVLAAEDPKNIKGINYDPGNMSFNPARNLPTLAGTSTQNPKFRNRIIGDIIMHDNMNHLAMVMGSKISLRADEGEPFHVGSIAAMEDRTTFHALEHSHLDMGNLGRYGYHSVVHGGPTNFPVPAGNSTVTGDGVTIGAWSVFFRSRAADGVTIGFKSLVQQSDLAPGTIVPDRTVMIDNTIFGAVEW</sequence>
<dbReference type="PANTHER" id="PTHR43360:SF1">
    <property type="entry name" value="CARBOXYSOME ASSEMBLY PROTEIN CCMM"/>
    <property type="match status" value="1"/>
</dbReference>
<dbReference type="GO" id="GO:0016740">
    <property type="term" value="F:transferase activity"/>
    <property type="evidence" value="ECO:0007669"/>
    <property type="project" value="UniProtKB-KW"/>
</dbReference>
<dbReference type="InterPro" id="IPR011004">
    <property type="entry name" value="Trimer_LpxA-like_sf"/>
</dbReference>
<dbReference type="InterPro" id="IPR052265">
    <property type="entry name" value="Gamma-CA"/>
</dbReference>
<name>A0A7X6DUR8_9BACT</name>
<dbReference type="EMBL" id="VTOW01000011">
    <property type="protein sequence ID" value="NKE73772.1"/>
    <property type="molecule type" value="Genomic_DNA"/>
</dbReference>
<dbReference type="PANTHER" id="PTHR43360">
    <property type="entry name" value="CARBON DIOXIDE CONCENTRATING MECHANISM PROTEIN CCMM"/>
    <property type="match status" value="1"/>
</dbReference>
<gene>
    <name evidence="1" type="ORF">MNODULE_23765</name>
</gene>
<dbReference type="Gene3D" id="2.160.10.10">
    <property type="entry name" value="Hexapeptide repeat proteins"/>
    <property type="match status" value="2"/>
</dbReference>
<dbReference type="Proteomes" id="UP000534783">
    <property type="component" value="Unassembled WGS sequence"/>
</dbReference>
<dbReference type="RefSeq" id="WP_168063736.1">
    <property type="nucleotide sequence ID" value="NZ_VTOW01000011.1"/>
</dbReference>
<evidence type="ECO:0000313" key="1">
    <source>
        <dbReference type="EMBL" id="NKE73772.1"/>
    </source>
</evidence>